<comment type="caution">
    <text evidence="1">The sequence shown here is derived from an EMBL/GenBank/DDBJ whole genome shotgun (WGS) entry which is preliminary data.</text>
</comment>
<reference evidence="1 2" key="1">
    <citation type="submission" date="2021-03" db="EMBL/GenBank/DDBJ databases">
        <title>Genomic Encyclopedia of Type Strains, Phase IV (KMG-IV): sequencing the most valuable type-strain genomes for metagenomic binning, comparative biology and taxonomic classification.</title>
        <authorList>
            <person name="Goeker M."/>
        </authorList>
    </citation>
    <scope>NUCLEOTIDE SEQUENCE [LARGE SCALE GENOMIC DNA]</scope>
    <source>
        <strain evidence="1 2">DSM 27138</strain>
    </source>
</reference>
<protein>
    <recommendedName>
        <fullName evidence="3">DUF1570 domain-containing protein</fullName>
    </recommendedName>
</protein>
<organism evidence="1 2">
    <name type="scientific">Symbiobacterium terraclitae</name>
    <dbReference type="NCBI Taxonomy" id="557451"/>
    <lineage>
        <taxon>Bacteria</taxon>
        <taxon>Bacillati</taxon>
        <taxon>Bacillota</taxon>
        <taxon>Clostridia</taxon>
        <taxon>Eubacteriales</taxon>
        <taxon>Symbiobacteriaceae</taxon>
        <taxon>Symbiobacterium</taxon>
    </lineage>
</organism>
<evidence type="ECO:0000313" key="1">
    <source>
        <dbReference type="EMBL" id="MBP2020020.1"/>
    </source>
</evidence>
<evidence type="ECO:0008006" key="3">
    <source>
        <dbReference type="Google" id="ProtNLM"/>
    </source>
</evidence>
<dbReference type="EMBL" id="JAGGLG010000044">
    <property type="protein sequence ID" value="MBP2020020.1"/>
    <property type="molecule type" value="Genomic_DNA"/>
</dbReference>
<evidence type="ECO:0000313" key="2">
    <source>
        <dbReference type="Proteomes" id="UP001519289"/>
    </source>
</evidence>
<dbReference type="Proteomes" id="UP001519289">
    <property type="component" value="Unassembled WGS sequence"/>
</dbReference>
<keyword evidence="2" id="KW-1185">Reference proteome</keyword>
<name>A0ABS4JWW2_9FIRM</name>
<proteinExistence type="predicted"/>
<dbReference type="RefSeq" id="WP_209468122.1">
    <property type="nucleotide sequence ID" value="NZ_JAGGLG010000044.1"/>
</dbReference>
<sequence>MEGILTALQQAHQLAAGGALWPGFDLADIPIVIYDRAEALLVGHPAPPPGYEPAGTVAGRAMHRGATLPEMAANTAALVNGQLSALVSLPDAGPADEAAFVRLILHEAFHVFQQTALSAMPRMDQDSMRVMSEYPENDAANNAMAVVENQLLARALAGEDGAAAAFLAMRQHRHRRLVRLDREEVVIYEQTVEWVEGTPTYIELRAGAEREALAERLRQHSRGGQNAALRRFYDTGAAQALLLDQYAPGWQAALRSGATLQALLAEAVPQPWPTVNQVVVNEGFAGILEAEEQAEAQRRERIAALLRALEEGAGVRVEVHLPPQVTGVMWDPTNLLNIGPGRRLHTRFCGALGPGGLKVTIEALCLEEWGPGGRRFTFRLPVMPTVHRGADANALADPPGATGGPLVVQGGGLSVTAPSGRCEVGDGSLQIWVACA</sequence>
<gene>
    <name evidence="1" type="ORF">J2Z79_003474</name>
</gene>
<accession>A0ABS4JWW2</accession>